<gene>
    <name evidence="1" type="ORF">LC586_36475</name>
</gene>
<protein>
    <submittedName>
        <fullName evidence="1">Uncharacterized protein</fullName>
    </submittedName>
</protein>
<name>A0ABS8IJQ3_9NOSO</name>
<evidence type="ECO:0000313" key="2">
    <source>
        <dbReference type="Proteomes" id="UP001199525"/>
    </source>
</evidence>
<dbReference type="Proteomes" id="UP001199525">
    <property type="component" value="Unassembled WGS sequence"/>
</dbReference>
<keyword evidence="2" id="KW-1185">Reference proteome</keyword>
<comment type="caution">
    <text evidence="1">The sequence shown here is derived from an EMBL/GenBank/DDBJ whole genome shotgun (WGS) entry which is preliminary data.</text>
</comment>
<sequence>MDKARTDVAFGMRIPENVILDRFRHHKVSVGTNPSAGEPPSDDTPFA</sequence>
<proteinExistence type="predicted"/>
<accession>A0ABS8IJQ3</accession>
<dbReference type="EMBL" id="JAIVFQ010000131">
    <property type="protein sequence ID" value="MCC5604508.1"/>
    <property type="molecule type" value="Genomic_DNA"/>
</dbReference>
<evidence type="ECO:0000313" key="1">
    <source>
        <dbReference type="EMBL" id="MCC5604508.1"/>
    </source>
</evidence>
<organism evidence="1 2">
    <name type="scientific">Nostoc favosum CHAB5714</name>
    <dbReference type="NCBI Taxonomy" id="2780399"/>
    <lineage>
        <taxon>Bacteria</taxon>
        <taxon>Bacillati</taxon>
        <taxon>Cyanobacteriota</taxon>
        <taxon>Cyanophyceae</taxon>
        <taxon>Nostocales</taxon>
        <taxon>Nostocaceae</taxon>
        <taxon>Nostoc</taxon>
        <taxon>Nostoc favosum</taxon>
    </lineage>
</organism>
<reference evidence="1 2" key="1">
    <citation type="journal article" date="2021" name="Microorganisms">
        <title>Genome Evolution of Filamentous Cyanobacterium Nostoc Species: From Facultative Symbiosis to Free Living.</title>
        <authorList>
            <person name="Huo D."/>
            <person name="Li H."/>
            <person name="Cai F."/>
            <person name="Guo X."/>
            <person name="Qiao Z."/>
            <person name="Wang W."/>
            <person name="Yu G."/>
            <person name="Li R."/>
        </authorList>
    </citation>
    <scope>NUCLEOTIDE SEQUENCE [LARGE SCALE GENOMIC DNA]</scope>
    <source>
        <strain evidence="1 2">CHAB 5714</strain>
    </source>
</reference>